<feature type="domain" description="Anamorsin C-terminal" evidence="11">
    <location>
        <begin position="234"/>
        <end position="271"/>
    </location>
</feature>
<feature type="binding site" evidence="10">
    <location>
        <position position="244"/>
    </location>
    <ligand>
        <name>[4Fe-4S] cluster</name>
        <dbReference type="ChEBI" id="CHEBI:49883"/>
    </ligand>
</feature>
<comment type="caution">
    <text evidence="10">Lacks conserved residue(s) required for the propagation of feature annotation.</text>
</comment>
<comment type="cofactor">
    <cofactor evidence="1 10">
        <name>[4Fe-4S] cluster</name>
        <dbReference type="ChEBI" id="CHEBI:49883"/>
    </cofactor>
</comment>
<comment type="function">
    <text evidence="10">Component of the cytosolic iron-sulfur (Fe-S) protein assembly (CIA) machinery. Required for the maturation of extramitochondrial Fe-S proteins. Part of an electron transfer chain functioning in an early step of cytosolic Fe-S biogenesis, facilitating the de novo assembly of a [4Fe-4S] cluster on the cytosolic Fe-S scaffold complex. Electrons are transferred from NADPH via a FAD- and FMN-containing diflavin oxidoreductase. Together with the diflavin oxidoreductase, also required for the assembly of the diferric tyrosyl radical cofactor of ribonucleotide reductase (RNR), probably by providing electrons for reduction during radical cofactor maturation in the catalytic small subunit.</text>
</comment>
<evidence type="ECO:0000259" key="12">
    <source>
        <dbReference type="Pfam" id="PF20922"/>
    </source>
</evidence>
<feature type="binding site" evidence="10">
    <location>
        <position position="218"/>
    </location>
    <ligand>
        <name>[2Fe-2S] cluster</name>
        <dbReference type="ChEBI" id="CHEBI:190135"/>
    </ligand>
</feature>
<evidence type="ECO:0000256" key="8">
    <source>
        <dbReference type="ARBA" id="ARBA00023014"/>
    </source>
</evidence>
<dbReference type="OrthoDB" id="311633at2759"/>
<gene>
    <name evidence="13" type="ORF">FGIG_00894</name>
</gene>
<dbReference type="Pfam" id="PF20922">
    <property type="entry name" value="Anamorsin_N"/>
    <property type="match status" value="1"/>
</dbReference>
<feature type="binding site" evidence="10">
    <location>
        <position position="241"/>
    </location>
    <ligand>
        <name>[4Fe-4S] cluster</name>
        <dbReference type="ChEBI" id="CHEBI:49883"/>
    </ligand>
</feature>
<dbReference type="AlphaFoldDB" id="A0A504YKA8"/>
<dbReference type="GO" id="GO:0009055">
    <property type="term" value="F:electron transfer activity"/>
    <property type="evidence" value="ECO:0007669"/>
    <property type="project" value="UniProtKB-UniRule"/>
</dbReference>
<dbReference type="GO" id="GO:0051537">
    <property type="term" value="F:2 iron, 2 sulfur cluster binding"/>
    <property type="evidence" value="ECO:0007669"/>
    <property type="project" value="UniProtKB-UniRule"/>
</dbReference>
<dbReference type="Proteomes" id="UP000316759">
    <property type="component" value="Unassembled WGS sequence"/>
</dbReference>
<dbReference type="InterPro" id="IPR029063">
    <property type="entry name" value="SAM-dependent_MTases_sf"/>
</dbReference>
<keyword evidence="4 10" id="KW-0963">Cytoplasm</keyword>
<dbReference type="Gene3D" id="3.40.50.150">
    <property type="entry name" value="Vaccinia Virus protein VP39"/>
    <property type="match status" value="1"/>
</dbReference>
<evidence type="ECO:0000256" key="4">
    <source>
        <dbReference type="ARBA" id="ARBA00022490"/>
    </source>
</evidence>
<name>A0A504YKA8_FASGI</name>
<evidence type="ECO:0000313" key="13">
    <source>
        <dbReference type="EMBL" id="TPP61693.1"/>
    </source>
</evidence>
<feature type="binding site" evidence="10">
    <location>
        <position position="195"/>
    </location>
    <ligand>
        <name>[2Fe-2S] cluster</name>
        <dbReference type="ChEBI" id="CHEBI:190135"/>
    </ligand>
</feature>
<evidence type="ECO:0000256" key="6">
    <source>
        <dbReference type="ARBA" id="ARBA00022723"/>
    </source>
</evidence>
<evidence type="ECO:0000256" key="10">
    <source>
        <dbReference type="HAMAP-Rule" id="MF_03115"/>
    </source>
</evidence>
<dbReference type="GO" id="GO:0005758">
    <property type="term" value="C:mitochondrial intermembrane space"/>
    <property type="evidence" value="ECO:0007669"/>
    <property type="project" value="UniProtKB-SubCell"/>
</dbReference>
<reference evidence="13 14" key="1">
    <citation type="submission" date="2019-04" db="EMBL/GenBank/DDBJ databases">
        <title>Annotation for the trematode Fasciola gigantica.</title>
        <authorList>
            <person name="Choi Y.-J."/>
        </authorList>
    </citation>
    <scope>NUCLEOTIDE SEQUENCE [LARGE SCALE GENOMIC DNA]</scope>
    <source>
        <strain evidence="13">Uganda_cow_1</strain>
    </source>
</reference>
<comment type="domain">
    <text evidence="10">The C-terminal domain binds 2 Fe-S clusters but is otherwise mostly in an intrinsically disordered conformation.</text>
</comment>
<dbReference type="InterPro" id="IPR049011">
    <property type="entry name" value="Anamorsin_N_metazoan"/>
</dbReference>
<keyword evidence="3 10" id="KW-0004">4Fe-4S</keyword>
<dbReference type="PANTHER" id="PTHR13273">
    <property type="entry name" value="ANAMORSIN"/>
    <property type="match status" value="1"/>
</dbReference>
<dbReference type="InterPro" id="IPR046408">
    <property type="entry name" value="CIAPIN1"/>
</dbReference>
<feature type="short sequence motif" description="Cx2C motif 2" evidence="10">
    <location>
        <begin position="252"/>
        <end position="255"/>
    </location>
</feature>
<organism evidence="13 14">
    <name type="scientific">Fasciola gigantica</name>
    <name type="common">Giant liver fluke</name>
    <dbReference type="NCBI Taxonomy" id="46835"/>
    <lineage>
        <taxon>Eukaryota</taxon>
        <taxon>Metazoa</taxon>
        <taxon>Spiralia</taxon>
        <taxon>Lophotrochozoa</taxon>
        <taxon>Platyhelminthes</taxon>
        <taxon>Trematoda</taxon>
        <taxon>Digenea</taxon>
        <taxon>Plagiorchiida</taxon>
        <taxon>Echinostomata</taxon>
        <taxon>Echinostomatoidea</taxon>
        <taxon>Fasciolidae</taxon>
        <taxon>Fasciola</taxon>
    </lineage>
</organism>
<feature type="short sequence motif" description="Cx2C motif 1" evidence="10">
    <location>
        <begin position="241"/>
        <end position="244"/>
    </location>
</feature>
<feature type="binding site" evidence="10">
    <location>
        <position position="255"/>
    </location>
    <ligand>
        <name>[4Fe-4S] cluster</name>
        <dbReference type="ChEBI" id="CHEBI:49883"/>
    </ligand>
</feature>
<evidence type="ECO:0000256" key="3">
    <source>
        <dbReference type="ARBA" id="ARBA00022485"/>
    </source>
</evidence>
<feature type="binding site" evidence="10">
    <location>
        <position position="216"/>
    </location>
    <ligand>
        <name>[2Fe-2S] cluster</name>
        <dbReference type="ChEBI" id="CHEBI:190135"/>
    </ligand>
</feature>
<comment type="subcellular location">
    <subcellularLocation>
        <location evidence="10">Cytoplasm</location>
    </subcellularLocation>
    <subcellularLocation>
        <location evidence="10">Mitochondrion intermembrane space</location>
    </subcellularLocation>
</comment>
<comment type="cofactor">
    <cofactor evidence="10">
        <name>[2Fe-2S] cluster</name>
        <dbReference type="ChEBI" id="CHEBI:190135"/>
    </cofactor>
</comment>
<dbReference type="GO" id="GO:0051539">
    <property type="term" value="F:4 iron, 4 sulfur cluster binding"/>
    <property type="evidence" value="ECO:0007669"/>
    <property type="project" value="UniProtKB-KW"/>
</dbReference>
<comment type="domain">
    <text evidence="10">The twin Cx2C motifs are involved in the recognition by the mitochondrial MIA40-ERV1 disulfide relay system. The formation of 2 disulfide bonds in the Cx2C motifs through dithiol/disulfide exchange reactions effectively traps the protein in the mitochondrial intermembrane space.</text>
</comment>
<evidence type="ECO:0000256" key="1">
    <source>
        <dbReference type="ARBA" id="ARBA00001966"/>
    </source>
</evidence>
<keyword evidence="6 10" id="KW-0479">Metal-binding</keyword>
<comment type="subunit">
    <text evidence="10">Monomer.</text>
</comment>
<evidence type="ECO:0000313" key="14">
    <source>
        <dbReference type="Proteomes" id="UP000316759"/>
    </source>
</evidence>
<evidence type="ECO:0000256" key="5">
    <source>
        <dbReference type="ARBA" id="ARBA00022714"/>
    </source>
</evidence>
<feature type="binding site" evidence="10">
    <location>
        <position position="213"/>
    </location>
    <ligand>
        <name>[2Fe-2S] cluster</name>
        <dbReference type="ChEBI" id="CHEBI:190135"/>
    </ligand>
</feature>
<sequence length="280" mass="30621">MEKQVLDQFTSRDVVLLLWSSLKDMETPLKEVQESIRPCVAELQLENLERILSNPSLLPKTHRFSVILSGWPNPVPMGTHNFDLFSVLTPCLKPGGKIFGRELNNDGTRSAEAKKASLLSGFVEFQLLSEANPLLFTASVPAAYALGSSVTLPWSENKVDDIWASVDAGGGAKPDDMINTDDLLEPDDRANAAACGKEAENPNAQVPKKKRACKNCTCGLAEQVNEEEQTEKATYGVKSSCGNCYLGDAFRCSSCPYRGLPPFKPGEQVRLPDNFLEPDL</sequence>
<feature type="domain" description="Anamorsin C-terminal" evidence="11">
    <location>
        <begin position="203"/>
        <end position="233"/>
    </location>
</feature>
<dbReference type="HAMAP" id="MF_03115">
    <property type="entry name" value="Anamorsin"/>
    <property type="match status" value="1"/>
</dbReference>
<dbReference type="GO" id="GO:0046872">
    <property type="term" value="F:metal ion binding"/>
    <property type="evidence" value="ECO:0007669"/>
    <property type="project" value="UniProtKB-KW"/>
</dbReference>
<evidence type="ECO:0000259" key="11">
    <source>
        <dbReference type="Pfam" id="PF05093"/>
    </source>
</evidence>
<dbReference type="STRING" id="46835.A0A504YKA8"/>
<protein>
    <recommendedName>
        <fullName evidence="10">Anamorsin homolog</fullName>
    </recommendedName>
    <alternativeName>
        <fullName evidence="10">Fe-S cluster assembly protein DRE2 homolog</fullName>
    </alternativeName>
</protein>
<keyword evidence="7 10" id="KW-0408">Iron</keyword>
<keyword evidence="14" id="KW-1185">Reference proteome</keyword>
<proteinExistence type="inferred from homology"/>
<evidence type="ECO:0000256" key="9">
    <source>
        <dbReference type="ARBA" id="ARBA00023128"/>
    </source>
</evidence>
<dbReference type="PANTHER" id="PTHR13273:SF14">
    <property type="entry name" value="ANAMORSIN"/>
    <property type="match status" value="1"/>
</dbReference>
<feature type="binding site" evidence="10">
    <location>
        <position position="252"/>
    </location>
    <ligand>
        <name>[4Fe-4S] cluster</name>
        <dbReference type="ChEBI" id="CHEBI:49883"/>
    </ligand>
</feature>
<feature type="domain" description="Anamorsin N-terminal" evidence="12">
    <location>
        <begin position="14"/>
        <end position="128"/>
    </location>
</feature>
<dbReference type="InterPro" id="IPR007785">
    <property type="entry name" value="Anamorsin"/>
</dbReference>
<evidence type="ECO:0000256" key="7">
    <source>
        <dbReference type="ARBA" id="ARBA00023004"/>
    </source>
</evidence>
<dbReference type="Pfam" id="PF05093">
    <property type="entry name" value="CIAPIN1"/>
    <property type="match status" value="2"/>
</dbReference>
<accession>A0A504YKA8</accession>
<keyword evidence="9 10" id="KW-0496">Mitochondrion</keyword>
<keyword evidence="5 10" id="KW-0001">2Fe-2S</keyword>
<dbReference type="GO" id="GO:0016226">
    <property type="term" value="P:iron-sulfur cluster assembly"/>
    <property type="evidence" value="ECO:0007669"/>
    <property type="project" value="UniProtKB-UniRule"/>
</dbReference>
<feature type="region of interest" description="Fe-S binding site B" evidence="10">
    <location>
        <begin position="241"/>
        <end position="255"/>
    </location>
</feature>
<comment type="domain">
    <text evidence="10">The N-terminal domain has structural similarity with S-adenosyl-L-methionine-dependent methyltransferases, but does not bind S-adenosyl-L-methionine. It is required for correct assembly of the 2 Fe-S clusters.</text>
</comment>
<dbReference type="EMBL" id="SUNJ01007850">
    <property type="protein sequence ID" value="TPP61693.1"/>
    <property type="molecule type" value="Genomic_DNA"/>
</dbReference>
<keyword evidence="8 10" id="KW-0411">Iron-sulfur</keyword>
<comment type="caution">
    <text evidence="13">The sequence shown here is derived from an EMBL/GenBank/DDBJ whole genome shotgun (WGS) entry which is preliminary data.</text>
</comment>
<evidence type="ECO:0000256" key="2">
    <source>
        <dbReference type="ARBA" id="ARBA00008169"/>
    </source>
</evidence>
<comment type="similarity">
    <text evidence="2 10">Belongs to the anamorsin family.</text>
</comment>